<sequence>MQPIKLEVPATRIKFNIGGQIYTMSLADKSMASVTGDLQIIESNEIANQQKMAEMAAQLTKQKDDLHQRAIKAEEAVQNGDAETNAYPYQEMMKDSHELDNKCRQAIYQAEKEANEYAIQHYSPFLDKAFGAGSGTKLFNQLHQSTNALAKLVTEIVIQLKNQTNITDHRTAYLSKIAKLKAVKEEQESEKQRDNNK</sequence>
<dbReference type="PATRIC" id="fig|1423726.3.peg.603"/>
<accession>A0A0R1GK49</accession>
<dbReference type="EMBL" id="AZDA01000092">
    <property type="protein sequence ID" value="KRK34379.1"/>
    <property type="molecule type" value="Genomic_DNA"/>
</dbReference>
<keyword evidence="2" id="KW-1185">Reference proteome</keyword>
<dbReference type="RefSeq" id="WP_057905018.1">
    <property type="nucleotide sequence ID" value="NZ_AZDA01000092.1"/>
</dbReference>
<dbReference type="STRING" id="1423726.FC07_GL000587"/>
<dbReference type="AlphaFoldDB" id="A0A0R1GK49"/>
<dbReference type="Proteomes" id="UP000051461">
    <property type="component" value="Unassembled WGS sequence"/>
</dbReference>
<name>A0A0R1GK49_9LACO</name>
<proteinExistence type="predicted"/>
<gene>
    <name evidence="1" type="ORF">FC07_GL000587</name>
</gene>
<organism evidence="1 2">
    <name type="scientific">Loigolactobacillus bifermentans DSM 20003</name>
    <dbReference type="NCBI Taxonomy" id="1423726"/>
    <lineage>
        <taxon>Bacteria</taxon>
        <taxon>Bacillati</taxon>
        <taxon>Bacillota</taxon>
        <taxon>Bacilli</taxon>
        <taxon>Lactobacillales</taxon>
        <taxon>Lactobacillaceae</taxon>
        <taxon>Loigolactobacillus</taxon>
    </lineage>
</organism>
<reference evidence="1 2" key="1">
    <citation type="journal article" date="2015" name="Genome Announc.">
        <title>Expanding the biotechnology potential of lactobacilli through comparative genomics of 213 strains and associated genera.</title>
        <authorList>
            <person name="Sun Z."/>
            <person name="Harris H.M."/>
            <person name="McCann A."/>
            <person name="Guo C."/>
            <person name="Argimon S."/>
            <person name="Zhang W."/>
            <person name="Yang X."/>
            <person name="Jeffery I.B."/>
            <person name="Cooney J.C."/>
            <person name="Kagawa T.F."/>
            <person name="Liu W."/>
            <person name="Song Y."/>
            <person name="Salvetti E."/>
            <person name="Wrobel A."/>
            <person name="Rasinkangas P."/>
            <person name="Parkhill J."/>
            <person name="Rea M.C."/>
            <person name="O'Sullivan O."/>
            <person name="Ritari J."/>
            <person name="Douillard F.P."/>
            <person name="Paul Ross R."/>
            <person name="Yang R."/>
            <person name="Briner A.E."/>
            <person name="Felis G.E."/>
            <person name="de Vos W.M."/>
            <person name="Barrangou R."/>
            <person name="Klaenhammer T.R."/>
            <person name="Caufield P.W."/>
            <person name="Cui Y."/>
            <person name="Zhang H."/>
            <person name="O'Toole P.W."/>
        </authorList>
    </citation>
    <scope>NUCLEOTIDE SEQUENCE [LARGE SCALE GENOMIC DNA]</scope>
    <source>
        <strain evidence="1 2">DSM 20003</strain>
    </source>
</reference>
<protein>
    <submittedName>
        <fullName evidence="1">Uncharacterized protein</fullName>
    </submittedName>
</protein>
<evidence type="ECO:0000313" key="2">
    <source>
        <dbReference type="Proteomes" id="UP000051461"/>
    </source>
</evidence>
<comment type="caution">
    <text evidence="1">The sequence shown here is derived from an EMBL/GenBank/DDBJ whole genome shotgun (WGS) entry which is preliminary data.</text>
</comment>
<evidence type="ECO:0000313" key="1">
    <source>
        <dbReference type="EMBL" id="KRK34379.1"/>
    </source>
</evidence>